<protein>
    <submittedName>
        <fullName evidence="2">Uncharacterized protein</fullName>
    </submittedName>
</protein>
<proteinExistence type="predicted"/>
<name>A0A3S0Q4X9_9FLAO</name>
<feature type="compositionally biased region" description="Basic and acidic residues" evidence="1">
    <location>
        <begin position="8"/>
        <end position="22"/>
    </location>
</feature>
<comment type="caution">
    <text evidence="2">The sequence shown here is derived from an EMBL/GenBank/DDBJ whole genome shotgun (WGS) entry which is preliminary data.</text>
</comment>
<dbReference type="AlphaFoldDB" id="A0A3S0Q4X9"/>
<dbReference type="Proteomes" id="UP000276953">
    <property type="component" value="Unassembled WGS sequence"/>
</dbReference>
<reference evidence="2 3" key="1">
    <citation type="submission" date="2018-12" db="EMBL/GenBank/DDBJ databases">
        <title>Draft Genome Sequence of Chryseobacterium arthrosphaerae strain ED882-96 Isolated from the Blood of a Patient with Liver Cirrhosis in Taiwan.</title>
        <authorList>
            <person name="Lin J.-N."/>
            <person name="Lai C.-H."/>
            <person name="Yang C.-H."/>
            <person name="Huang Y.-H."/>
        </authorList>
    </citation>
    <scope>NUCLEOTIDE SEQUENCE [LARGE SCALE GENOMIC DNA]</scope>
    <source>
        <strain evidence="2 3">ED882-96</strain>
    </source>
</reference>
<accession>A0A3S0Q4X9</accession>
<sequence length="68" mass="7457">MNSKGNSPKKESANTAETKKQNQDFQDIPASSKKTNPPEIDKEDIQKASKNKSGKTDNTKNKVNHSGL</sequence>
<evidence type="ECO:0000256" key="1">
    <source>
        <dbReference type="SAM" id="MobiDB-lite"/>
    </source>
</evidence>
<evidence type="ECO:0000313" key="3">
    <source>
        <dbReference type="Proteomes" id="UP000276953"/>
    </source>
</evidence>
<gene>
    <name evidence="2" type="ORF">EJ377_21895</name>
</gene>
<dbReference type="EMBL" id="RYFC01000003">
    <property type="protein sequence ID" value="RTZ46669.1"/>
    <property type="molecule type" value="Genomic_DNA"/>
</dbReference>
<feature type="region of interest" description="Disordered" evidence="1">
    <location>
        <begin position="1"/>
        <end position="68"/>
    </location>
</feature>
<evidence type="ECO:0000313" key="2">
    <source>
        <dbReference type="EMBL" id="RTZ46669.1"/>
    </source>
</evidence>
<organism evidence="2 3">
    <name type="scientific">Chryseobacterium arthrosphaerae</name>
    <dbReference type="NCBI Taxonomy" id="651561"/>
    <lineage>
        <taxon>Bacteria</taxon>
        <taxon>Pseudomonadati</taxon>
        <taxon>Bacteroidota</taxon>
        <taxon>Flavobacteriia</taxon>
        <taxon>Flavobacteriales</taxon>
        <taxon>Weeksellaceae</taxon>
        <taxon>Chryseobacterium group</taxon>
        <taxon>Chryseobacterium</taxon>
    </lineage>
</organism>